<feature type="compositionally biased region" description="Polar residues" evidence="1">
    <location>
        <begin position="25"/>
        <end position="54"/>
    </location>
</feature>
<evidence type="ECO:0000256" key="1">
    <source>
        <dbReference type="SAM" id="MobiDB-lite"/>
    </source>
</evidence>
<feature type="compositionally biased region" description="Low complexity" evidence="1">
    <location>
        <begin position="109"/>
        <end position="126"/>
    </location>
</feature>
<evidence type="ECO:0000313" key="2">
    <source>
        <dbReference type="EMBL" id="KAF6207443.1"/>
    </source>
</evidence>
<accession>A0A8S9XEQ6</accession>
<name>A0A8S9XEQ6_APOLU</name>
<feature type="region of interest" description="Disordered" evidence="1">
    <location>
        <begin position="108"/>
        <end position="127"/>
    </location>
</feature>
<dbReference type="EMBL" id="WIXP02000008">
    <property type="protein sequence ID" value="KAF6207443.1"/>
    <property type="molecule type" value="Genomic_DNA"/>
</dbReference>
<feature type="region of interest" description="Disordered" evidence="1">
    <location>
        <begin position="1"/>
        <end position="57"/>
    </location>
</feature>
<comment type="caution">
    <text evidence="2">The sequence shown here is derived from an EMBL/GenBank/DDBJ whole genome shotgun (WGS) entry which is preliminary data.</text>
</comment>
<dbReference type="Proteomes" id="UP000466442">
    <property type="component" value="Unassembled WGS sequence"/>
</dbReference>
<organism evidence="2 3">
    <name type="scientific">Apolygus lucorum</name>
    <name type="common">Small green plant bug</name>
    <name type="synonym">Lygocoris lucorum</name>
    <dbReference type="NCBI Taxonomy" id="248454"/>
    <lineage>
        <taxon>Eukaryota</taxon>
        <taxon>Metazoa</taxon>
        <taxon>Ecdysozoa</taxon>
        <taxon>Arthropoda</taxon>
        <taxon>Hexapoda</taxon>
        <taxon>Insecta</taxon>
        <taxon>Pterygota</taxon>
        <taxon>Neoptera</taxon>
        <taxon>Paraneoptera</taxon>
        <taxon>Hemiptera</taxon>
        <taxon>Heteroptera</taxon>
        <taxon>Panheteroptera</taxon>
        <taxon>Cimicomorpha</taxon>
        <taxon>Miridae</taxon>
        <taxon>Mirini</taxon>
        <taxon>Apolygus</taxon>
    </lineage>
</organism>
<reference evidence="2" key="1">
    <citation type="journal article" date="2021" name="Mol. Ecol. Resour.">
        <title>Apolygus lucorum genome provides insights into omnivorousness and mesophyll feeding.</title>
        <authorList>
            <person name="Liu Y."/>
            <person name="Liu H."/>
            <person name="Wang H."/>
            <person name="Huang T."/>
            <person name="Liu B."/>
            <person name="Yang B."/>
            <person name="Yin L."/>
            <person name="Li B."/>
            <person name="Zhang Y."/>
            <person name="Zhang S."/>
            <person name="Jiang F."/>
            <person name="Zhang X."/>
            <person name="Ren Y."/>
            <person name="Wang B."/>
            <person name="Wang S."/>
            <person name="Lu Y."/>
            <person name="Wu K."/>
            <person name="Fan W."/>
            <person name="Wang G."/>
        </authorList>
    </citation>
    <scope>NUCLEOTIDE SEQUENCE</scope>
    <source>
        <strain evidence="2">12Hb</strain>
    </source>
</reference>
<dbReference type="OrthoDB" id="8064889at2759"/>
<dbReference type="PANTHER" id="PTHR47331:SF1">
    <property type="entry name" value="GAG-LIKE PROTEIN"/>
    <property type="match status" value="1"/>
</dbReference>
<sequence length="554" mass="62392">MSRRIQLRSRTVEVEGNQRPLASEGTRQTQSNASRPGTVVSASGSRSSNHTSKTVRALEEQWRRNEELEELRRVRCELENQVSSIQHDISQIELSNRIIASRQSEDEISQSSGWSHSAQSAGSGHSRMLRTRTWIAQNTTPHQMCQQTAASRVRSQVSQSRTWVVEEVPQNARSIPLAVDSKPSPGVGVVTGASEQENPQPATAVSSDDIRYMVTRKNVSHELPEFNGDPTQWPLFKTMFDESTISARYSENENLLRLQKAVKGKAKEYLGKLIYLPGGLSRVMARLETRYGRPELIVREVMKNVKAIPTMKDDLSRAEKVAGEVDNIVSTIRLVGKSEYLANPILLDALLTKLSVNLRQQWGEYTVEMRGRPMDLGLFNDWLQDRVEAIGFMGESETAGEENSDEKRPKIIVQSSRTTQCMLCENVEHKQLEECPKFKKMSVERRCQYLAEGLLCFLCLKRGHRSMVCRSGRSCRTCKRRHHELLHTGNTENVSVHASKYGNDLVTPEMLTNDPSASTLAVTSIPQELRAESEALCLDKEPKKEKTIGDLLET</sequence>
<proteinExistence type="predicted"/>
<evidence type="ECO:0000313" key="3">
    <source>
        <dbReference type="Proteomes" id="UP000466442"/>
    </source>
</evidence>
<dbReference type="AlphaFoldDB" id="A0A8S9XEQ6"/>
<dbReference type="Pfam" id="PF03564">
    <property type="entry name" value="DUF1759"/>
    <property type="match status" value="1"/>
</dbReference>
<keyword evidence="3" id="KW-1185">Reference proteome</keyword>
<gene>
    <name evidence="2" type="ORF">GE061_018686</name>
</gene>
<protein>
    <submittedName>
        <fullName evidence="2">Uncharacterized protein</fullName>
    </submittedName>
</protein>
<dbReference type="InterPro" id="IPR005312">
    <property type="entry name" value="DUF1759"/>
</dbReference>
<dbReference type="PANTHER" id="PTHR47331">
    <property type="entry name" value="PHD-TYPE DOMAIN-CONTAINING PROTEIN"/>
    <property type="match status" value="1"/>
</dbReference>